<organism evidence="2">
    <name type="scientific">Rhizophora mucronata</name>
    <name type="common">Asiatic mangrove</name>
    <dbReference type="NCBI Taxonomy" id="61149"/>
    <lineage>
        <taxon>Eukaryota</taxon>
        <taxon>Viridiplantae</taxon>
        <taxon>Streptophyta</taxon>
        <taxon>Embryophyta</taxon>
        <taxon>Tracheophyta</taxon>
        <taxon>Spermatophyta</taxon>
        <taxon>Magnoliopsida</taxon>
        <taxon>eudicotyledons</taxon>
        <taxon>Gunneridae</taxon>
        <taxon>Pentapetalae</taxon>
        <taxon>rosids</taxon>
        <taxon>fabids</taxon>
        <taxon>Malpighiales</taxon>
        <taxon>Rhizophoraceae</taxon>
        <taxon>Rhizophora</taxon>
    </lineage>
</organism>
<keyword evidence="1" id="KW-1133">Transmembrane helix</keyword>
<proteinExistence type="predicted"/>
<keyword evidence="1" id="KW-0472">Membrane</keyword>
<protein>
    <submittedName>
        <fullName evidence="2">Uncharacterized protein</fullName>
    </submittedName>
</protein>
<accession>A0A2P2P775</accession>
<dbReference type="AlphaFoldDB" id="A0A2P2P775"/>
<keyword evidence="1" id="KW-0812">Transmembrane</keyword>
<name>A0A2P2P775_RHIMU</name>
<feature type="transmembrane region" description="Helical" evidence="1">
    <location>
        <begin position="15"/>
        <end position="33"/>
    </location>
</feature>
<dbReference type="EMBL" id="GGEC01070098">
    <property type="protein sequence ID" value="MBX50582.1"/>
    <property type="molecule type" value="Transcribed_RNA"/>
</dbReference>
<evidence type="ECO:0000256" key="1">
    <source>
        <dbReference type="SAM" id="Phobius"/>
    </source>
</evidence>
<sequence length="48" mass="5697">MFSVASLMHSIRHHVYILFFFPPFTIQSVLWSLHKWKMSFPMGTSLVL</sequence>
<reference evidence="2" key="1">
    <citation type="submission" date="2018-02" db="EMBL/GenBank/DDBJ databases">
        <title>Rhizophora mucronata_Transcriptome.</title>
        <authorList>
            <person name="Meera S.P."/>
            <person name="Sreeshan A."/>
            <person name="Augustine A."/>
        </authorList>
    </citation>
    <scope>NUCLEOTIDE SEQUENCE</scope>
    <source>
        <tissue evidence="2">Leaf</tissue>
    </source>
</reference>
<evidence type="ECO:0000313" key="2">
    <source>
        <dbReference type="EMBL" id="MBX50582.1"/>
    </source>
</evidence>